<dbReference type="Gene3D" id="3.30.565.10">
    <property type="entry name" value="Histidine kinase-like ATPase, C-terminal domain"/>
    <property type="match status" value="1"/>
</dbReference>
<reference evidence="11 12" key="1">
    <citation type="submission" date="2018-08" db="EMBL/GenBank/DDBJ databases">
        <authorList>
            <person name="Khan S.A."/>
            <person name="Jeon C.O."/>
            <person name="Chun B.H."/>
            <person name="Jeong S.E."/>
        </authorList>
    </citation>
    <scope>NUCLEOTIDE SEQUENCE [LARGE SCALE GENOMIC DNA]</scope>
    <source>
        <strain evidence="11 12">S-16</strain>
    </source>
</reference>
<dbReference type="SMART" id="SM00387">
    <property type="entry name" value="HATPase_c"/>
    <property type="match status" value="1"/>
</dbReference>
<dbReference type="InterPro" id="IPR003594">
    <property type="entry name" value="HATPase_dom"/>
</dbReference>
<dbReference type="SMART" id="SM00388">
    <property type="entry name" value="HisKA"/>
    <property type="match status" value="1"/>
</dbReference>
<comment type="caution">
    <text evidence="11">The sequence shown here is derived from an EMBL/GenBank/DDBJ whole genome shotgun (WGS) entry which is preliminary data.</text>
</comment>
<dbReference type="AlphaFoldDB" id="A0A3N7JQ68"/>
<dbReference type="Proteomes" id="UP000267464">
    <property type="component" value="Unassembled WGS sequence"/>
</dbReference>
<gene>
    <name evidence="11" type="ORF">DZC73_29105</name>
</gene>
<keyword evidence="7" id="KW-0067">ATP-binding</keyword>
<keyword evidence="6 11" id="KW-0418">Kinase</keyword>
<dbReference type="CDD" id="cd00082">
    <property type="entry name" value="HisKA"/>
    <property type="match status" value="1"/>
</dbReference>
<keyword evidence="9" id="KW-1133">Transmembrane helix</keyword>
<comment type="catalytic activity">
    <reaction evidence="1">
        <text>ATP + protein L-histidine = ADP + protein N-phospho-L-histidine.</text>
        <dbReference type="EC" id="2.7.13.3"/>
    </reaction>
</comment>
<sequence length="622" mass="68222">MASLALTLGLFVSTTLGWLWYVDQREAQARRSALDLLWLEQTVQQKLLLNERMLGNWSHDIVPPSDAVLAEFFSRSATLVKDNPGLLAVDVLDKDGKRIGGVPQYRERPTQLPPVNDPLIAAALTTAHTLGKPAYSHVIEQGAPLWVLVVPIVDDAGHQGSVLAVYDLDRLLEQEVPWWFVQRYDLSLVDRNNKRLSPRDGVLPDASSELHKLSFGTDDSGLALWASPHAHGQSQALLAWLSLAVLAFALLIMWLLRVLYRWLRERQAAQQALSESREQLYAVLAGLEAAVSVSAVSDGRLLFRNRHHEALFTLQPEGDCCLVQWLNPPLDAQSRSAEVLDLASTRWYHVERRATQWVDGSTVLLDIATDVTVQREASNTARERDELLQHTARLASLAEFASGIAHELNQPLAAIANYSAVADSHLSNDPPHLGKVADAVTRMGEEAHRAGQIIQSLRSFIQKRAVEMRTCCVMDLLKEPLALLEPLAQRLQVQIKVQSSSELARIDCDAVMIEQVLFNLMRNALEAVAGRGAAPGQDAVTVHIAEDGDSVTVCVADRGSGIADPARLFQAFYTTKSEGMGLGLAICRTVVESHGGRLWAEPNPGGGARLCFRLPASVVMAA</sequence>
<dbReference type="InterPro" id="IPR036890">
    <property type="entry name" value="HATPase_C_sf"/>
</dbReference>
<dbReference type="PANTHER" id="PTHR43065:SF10">
    <property type="entry name" value="PEROXIDE STRESS-ACTIVATED HISTIDINE KINASE MAK3"/>
    <property type="match status" value="1"/>
</dbReference>
<accession>A0A3N7JQ68</accession>
<keyword evidence="5" id="KW-0547">Nucleotide-binding</keyword>
<dbReference type="InterPro" id="IPR004358">
    <property type="entry name" value="Sig_transdc_His_kin-like_C"/>
</dbReference>
<keyword evidence="9" id="KW-0812">Transmembrane</keyword>
<keyword evidence="4" id="KW-0808">Transferase</keyword>
<organism evidence="11 12">
    <name type="scientific">Piscinibacter terrae</name>
    <dbReference type="NCBI Taxonomy" id="2496871"/>
    <lineage>
        <taxon>Bacteria</taxon>
        <taxon>Pseudomonadati</taxon>
        <taxon>Pseudomonadota</taxon>
        <taxon>Betaproteobacteria</taxon>
        <taxon>Burkholderiales</taxon>
        <taxon>Sphaerotilaceae</taxon>
        <taxon>Piscinibacter</taxon>
    </lineage>
</organism>
<dbReference type="Gene3D" id="1.10.287.130">
    <property type="match status" value="1"/>
</dbReference>
<keyword evidence="3" id="KW-0597">Phosphoprotein</keyword>
<dbReference type="EMBL" id="QUSW01000013">
    <property type="protein sequence ID" value="RQP21195.1"/>
    <property type="molecule type" value="Genomic_DNA"/>
</dbReference>
<dbReference type="Pfam" id="PF02518">
    <property type="entry name" value="HATPase_c"/>
    <property type="match status" value="1"/>
</dbReference>
<dbReference type="SUPFAM" id="SSF47384">
    <property type="entry name" value="Homodimeric domain of signal transducing histidine kinase"/>
    <property type="match status" value="1"/>
</dbReference>
<evidence type="ECO:0000256" key="3">
    <source>
        <dbReference type="ARBA" id="ARBA00022553"/>
    </source>
</evidence>
<evidence type="ECO:0000256" key="9">
    <source>
        <dbReference type="SAM" id="Phobius"/>
    </source>
</evidence>
<evidence type="ECO:0000256" key="8">
    <source>
        <dbReference type="ARBA" id="ARBA00023012"/>
    </source>
</evidence>
<keyword evidence="9" id="KW-0472">Membrane</keyword>
<dbReference type="InterPro" id="IPR003661">
    <property type="entry name" value="HisK_dim/P_dom"/>
</dbReference>
<evidence type="ECO:0000256" key="7">
    <source>
        <dbReference type="ARBA" id="ARBA00022840"/>
    </source>
</evidence>
<evidence type="ECO:0000256" key="5">
    <source>
        <dbReference type="ARBA" id="ARBA00022741"/>
    </source>
</evidence>
<protein>
    <recommendedName>
        <fullName evidence="2">histidine kinase</fullName>
        <ecNumber evidence="2">2.7.13.3</ecNumber>
    </recommendedName>
</protein>
<feature type="domain" description="Histidine kinase" evidence="10">
    <location>
        <begin position="403"/>
        <end position="618"/>
    </location>
</feature>
<dbReference type="InterPro" id="IPR005467">
    <property type="entry name" value="His_kinase_dom"/>
</dbReference>
<keyword evidence="12" id="KW-1185">Reference proteome</keyword>
<evidence type="ECO:0000256" key="4">
    <source>
        <dbReference type="ARBA" id="ARBA00022679"/>
    </source>
</evidence>
<dbReference type="Pfam" id="PF00512">
    <property type="entry name" value="HisKA"/>
    <property type="match status" value="1"/>
</dbReference>
<name>A0A3N7JQ68_9BURK</name>
<dbReference type="GO" id="GO:0000155">
    <property type="term" value="F:phosphorelay sensor kinase activity"/>
    <property type="evidence" value="ECO:0007669"/>
    <property type="project" value="InterPro"/>
</dbReference>
<evidence type="ECO:0000259" key="10">
    <source>
        <dbReference type="PROSITE" id="PS50109"/>
    </source>
</evidence>
<dbReference type="PRINTS" id="PR00344">
    <property type="entry name" value="BCTRLSENSOR"/>
</dbReference>
<dbReference type="GO" id="GO:0005524">
    <property type="term" value="F:ATP binding"/>
    <property type="evidence" value="ECO:0007669"/>
    <property type="project" value="UniProtKB-KW"/>
</dbReference>
<dbReference type="PROSITE" id="PS50109">
    <property type="entry name" value="HIS_KIN"/>
    <property type="match status" value="1"/>
</dbReference>
<dbReference type="PANTHER" id="PTHR43065">
    <property type="entry name" value="SENSOR HISTIDINE KINASE"/>
    <property type="match status" value="1"/>
</dbReference>
<dbReference type="InterPro" id="IPR036097">
    <property type="entry name" value="HisK_dim/P_sf"/>
</dbReference>
<feature type="transmembrane region" description="Helical" evidence="9">
    <location>
        <begin position="237"/>
        <end position="260"/>
    </location>
</feature>
<evidence type="ECO:0000313" key="11">
    <source>
        <dbReference type="EMBL" id="RQP21195.1"/>
    </source>
</evidence>
<evidence type="ECO:0000256" key="6">
    <source>
        <dbReference type="ARBA" id="ARBA00022777"/>
    </source>
</evidence>
<evidence type="ECO:0000256" key="1">
    <source>
        <dbReference type="ARBA" id="ARBA00000085"/>
    </source>
</evidence>
<evidence type="ECO:0000256" key="2">
    <source>
        <dbReference type="ARBA" id="ARBA00012438"/>
    </source>
</evidence>
<keyword evidence="8" id="KW-0902">Two-component regulatory system</keyword>
<evidence type="ECO:0000313" key="12">
    <source>
        <dbReference type="Proteomes" id="UP000267464"/>
    </source>
</evidence>
<dbReference type="EC" id="2.7.13.3" evidence="2"/>
<reference evidence="11 12" key="2">
    <citation type="submission" date="2018-12" db="EMBL/GenBank/DDBJ databases">
        <title>Rhizobacter gummiphilus sp. nov., a rubber-degrading bacterium isolated from the soil of a botanical garden in Japan.</title>
        <authorList>
            <person name="Shunsuke S.S."/>
        </authorList>
    </citation>
    <scope>NUCLEOTIDE SEQUENCE [LARGE SCALE GENOMIC DNA]</scope>
    <source>
        <strain evidence="11 12">S-16</strain>
    </source>
</reference>
<dbReference type="SUPFAM" id="SSF55874">
    <property type="entry name" value="ATPase domain of HSP90 chaperone/DNA topoisomerase II/histidine kinase"/>
    <property type="match status" value="1"/>
</dbReference>
<proteinExistence type="predicted"/>